<dbReference type="AlphaFoldDB" id="A0AAD9TRM0"/>
<dbReference type="GO" id="GO:0043531">
    <property type="term" value="F:ADP binding"/>
    <property type="evidence" value="ECO:0007669"/>
    <property type="project" value="InterPro"/>
</dbReference>
<keyword evidence="1" id="KW-0520">NAD</keyword>
<evidence type="ECO:0000256" key="1">
    <source>
        <dbReference type="ARBA" id="ARBA00023027"/>
    </source>
</evidence>
<dbReference type="PROSITE" id="PS50104">
    <property type="entry name" value="TIR"/>
    <property type="match status" value="1"/>
</dbReference>
<name>A0AAD9TRM0_9ROSI</name>
<dbReference type="InterPro" id="IPR002182">
    <property type="entry name" value="NB-ARC"/>
</dbReference>
<dbReference type="Gene3D" id="3.40.50.10140">
    <property type="entry name" value="Toll/interleukin-1 receptor homology (TIR) domain"/>
    <property type="match status" value="1"/>
</dbReference>
<organism evidence="3 4">
    <name type="scientific">Dipteronia dyeriana</name>
    <dbReference type="NCBI Taxonomy" id="168575"/>
    <lineage>
        <taxon>Eukaryota</taxon>
        <taxon>Viridiplantae</taxon>
        <taxon>Streptophyta</taxon>
        <taxon>Embryophyta</taxon>
        <taxon>Tracheophyta</taxon>
        <taxon>Spermatophyta</taxon>
        <taxon>Magnoliopsida</taxon>
        <taxon>eudicotyledons</taxon>
        <taxon>Gunneridae</taxon>
        <taxon>Pentapetalae</taxon>
        <taxon>rosids</taxon>
        <taxon>malvids</taxon>
        <taxon>Sapindales</taxon>
        <taxon>Sapindaceae</taxon>
        <taxon>Hippocastanoideae</taxon>
        <taxon>Acereae</taxon>
        <taxon>Dipteronia</taxon>
    </lineage>
</organism>
<accession>A0AAD9TRM0</accession>
<dbReference type="EMBL" id="JANJYI010000007">
    <property type="protein sequence ID" value="KAK2640886.1"/>
    <property type="molecule type" value="Genomic_DNA"/>
</dbReference>
<gene>
    <name evidence="3" type="ORF">Ddye_022649</name>
</gene>
<evidence type="ECO:0000313" key="4">
    <source>
        <dbReference type="Proteomes" id="UP001280121"/>
    </source>
</evidence>
<dbReference type="InterPro" id="IPR035897">
    <property type="entry name" value="Toll_tir_struct_dom_sf"/>
</dbReference>
<dbReference type="SMART" id="SM00255">
    <property type="entry name" value="TIR"/>
    <property type="match status" value="1"/>
</dbReference>
<dbReference type="SUPFAM" id="SSF52200">
    <property type="entry name" value="Toll/Interleukin receptor TIR domain"/>
    <property type="match status" value="1"/>
</dbReference>
<dbReference type="PRINTS" id="PR00364">
    <property type="entry name" value="DISEASERSIST"/>
</dbReference>
<keyword evidence="4" id="KW-1185">Reference proteome</keyword>
<reference evidence="3" key="1">
    <citation type="journal article" date="2023" name="Plant J.">
        <title>Genome sequences and population genomics provide insights into the demographic history, inbreeding, and mutation load of two 'living fossil' tree species of Dipteronia.</title>
        <authorList>
            <person name="Feng Y."/>
            <person name="Comes H.P."/>
            <person name="Chen J."/>
            <person name="Zhu S."/>
            <person name="Lu R."/>
            <person name="Zhang X."/>
            <person name="Li P."/>
            <person name="Qiu J."/>
            <person name="Olsen K.M."/>
            <person name="Qiu Y."/>
        </authorList>
    </citation>
    <scope>NUCLEOTIDE SEQUENCE</scope>
    <source>
        <strain evidence="3">KIB01</strain>
    </source>
</reference>
<comment type="caution">
    <text evidence="3">The sequence shown here is derived from an EMBL/GenBank/DDBJ whole genome shotgun (WGS) entry which is preliminary data.</text>
</comment>
<dbReference type="PANTHER" id="PTHR11017:SF570">
    <property type="entry name" value="DISEASE RESISTANCE PROTEIN (TIR-NBS CLASS)-RELATED"/>
    <property type="match status" value="1"/>
</dbReference>
<dbReference type="Gene3D" id="3.40.50.300">
    <property type="entry name" value="P-loop containing nucleotide triphosphate hydrolases"/>
    <property type="match status" value="1"/>
</dbReference>
<feature type="domain" description="TIR" evidence="2">
    <location>
        <begin position="6"/>
        <end position="169"/>
    </location>
</feature>
<dbReference type="Proteomes" id="UP001280121">
    <property type="component" value="Unassembled WGS sequence"/>
</dbReference>
<evidence type="ECO:0000259" key="2">
    <source>
        <dbReference type="PROSITE" id="PS50104"/>
    </source>
</evidence>
<sequence length="320" mass="35974">MELSRFKYDVFLSFRGEDTRNNFTSLLHRALCDQKIETFIDYDLCSGDDISPSLLKAIEGSQISIIVFSKGYASSRWCLEELMKILQCKNTYGQIVIPVFYEVDPSDVRNQTGCFAEAFAEHEHRFQESLDTWKGALKEAANLSGLDSSVIKPESVLIENIVQVVLKRLNDMPSNDNKDLIGIDSRINEIESLLRIGSNDVRSVGIWGLGGIGKTTLAAAVFDKISCQFDASCFVHNVREEFEQSGGLNRMRRELYSAILGDVNICNSFVGYNFTKKRLGRKKSLLVFDDVTNFRQLESLIGGFDNVGSGSRIIITTRDR</sequence>
<protein>
    <recommendedName>
        <fullName evidence="2">TIR domain-containing protein</fullName>
    </recommendedName>
</protein>
<dbReference type="InterPro" id="IPR000157">
    <property type="entry name" value="TIR_dom"/>
</dbReference>
<dbReference type="FunFam" id="3.40.50.10140:FF:000007">
    <property type="entry name" value="Disease resistance protein (TIR-NBS-LRR class)"/>
    <property type="match status" value="1"/>
</dbReference>
<dbReference type="Pfam" id="PF01582">
    <property type="entry name" value="TIR"/>
    <property type="match status" value="1"/>
</dbReference>
<dbReference type="GO" id="GO:0007165">
    <property type="term" value="P:signal transduction"/>
    <property type="evidence" value="ECO:0007669"/>
    <property type="project" value="InterPro"/>
</dbReference>
<evidence type="ECO:0000313" key="3">
    <source>
        <dbReference type="EMBL" id="KAK2640886.1"/>
    </source>
</evidence>
<dbReference type="Pfam" id="PF00931">
    <property type="entry name" value="NB-ARC"/>
    <property type="match status" value="1"/>
</dbReference>
<dbReference type="InterPro" id="IPR044974">
    <property type="entry name" value="Disease_R_plants"/>
</dbReference>
<dbReference type="SUPFAM" id="SSF52540">
    <property type="entry name" value="P-loop containing nucleoside triphosphate hydrolases"/>
    <property type="match status" value="1"/>
</dbReference>
<dbReference type="InterPro" id="IPR027417">
    <property type="entry name" value="P-loop_NTPase"/>
</dbReference>
<dbReference type="PANTHER" id="PTHR11017">
    <property type="entry name" value="LEUCINE-RICH REPEAT-CONTAINING PROTEIN"/>
    <property type="match status" value="1"/>
</dbReference>
<dbReference type="GO" id="GO:0006952">
    <property type="term" value="P:defense response"/>
    <property type="evidence" value="ECO:0007669"/>
    <property type="project" value="InterPro"/>
</dbReference>
<proteinExistence type="predicted"/>